<accession>X1R7D2</accession>
<dbReference type="AlphaFoldDB" id="X1R7D2"/>
<sequence>SPEDGILNSAILHFPPGTNSLVEVVINHGTVRILPTPATGGGTVTGIALDGTTQSFSINKHVGKGDPLEVVITNHDDAESHTISVILLIEKKLTYAGA</sequence>
<dbReference type="EMBL" id="BARV01036204">
    <property type="protein sequence ID" value="GAI51509.1"/>
    <property type="molecule type" value="Genomic_DNA"/>
</dbReference>
<feature type="non-terminal residue" evidence="1">
    <location>
        <position position="1"/>
    </location>
</feature>
<reference evidence="1" key="1">
    <citation type="journal article" date="2014" name="Front. Microbiol.">
        <title>High frequency of phylogenetically diverse reductive dehalogenase-homologous genes in deep subseafloor sedimentary metagenomes.</title>
        <authorList>
            <person name="Kawai M."/>
            <person name="Futagami T."/>
            <person name="Toyoda A."/>
            <person name="Takaki Y."/>
            <person name="Nishi S."/>
            <person name="Hori S."/>
            <person name="Arai W."/>
            <person name="Tsubouchi T."/>
            <person name="Morono Y."/>
            <person name="Uchiyama I."/>
            <person name="Ito T."/>
            <person name="Fujiyama A."/>
            <person name="Inagaki F."/>
            <person name="Takami H."/>
        </authorList>
    </citation>
    <scope>NUCLEOTIDE SEQUENCE</scope>
    <source>
        <strain evidence="1">Expedition CK06-06</strain>
    </source>
</reference>
<gene>
    <name evidence="1" type="ORF">S06H3_56295</name>
</gene>
<protein>
    <submittedName>
        <fullName evidence="1">Uncharacterized protein</fullName>
    </submittedName>
</protein>
<name>X1R7D2_9ZZZZ</name>
<organism evidence="1">
    <name type="scientific">marine sediment metagenome</name>
    <dbReference type="NCBI Taxonomy" id="412755"/>
    <lineage>
        <taxon>unclassified sequences</taxon>
        <taxon>metagenomes</taxon>
        <taxon>ecological metagenomes</taxon>
    </lineage>
</organism>
<proteinExistence type="predicted"/>
<comment type="caution">
    <text evidence="1">The sequence shown here is derived from an EMBL/GenBank/DDBJ whole genome shotgun (WGS) entry which is preliminary data.</text>
</comment>
<evidence type="ECO:0000313" key="1">
    <source>
        <dbReference type="EMBL" id="GAI51509.1"/>
    </source>
</evidence>